<keyword evidence="10" id="KW-1185">Reference proteome</keyword>
<feature type="active site" description="Charge relay system" evidence="6">
    <location>
        <position position="208"/>
    </location>
</feature>
<feature type="domain" description="LD-carboxypeptidase N-terminal" evidence="7">
    <location>
        <begin position="15"/>
        <end position="133"/>
    </location>
</feature>
<dbReference type="InterPro" id="IPR029062">
    <property type="entry name" value="Class_I_gatase-like"/>
</dbReference>
<dbReference type="InterPro" id="IPR027478">
    <property type="entry name" value="LdcA_N"/>
</dbReference>
<dbReference type="Gene3D" id="3.40.50.10740">
    <property type="entry name" value="Class I glutamine amidotransferase-like"/>
    <property type="match status" value="1"/>
</dbReference>
<evidence type="ECO:0000256" key="6">
    <source>
        <dbReference type="PIRSR" id="PIRSR028757-1"/>
    </source>
</evidence>
<sequence>MIRAWPRPLRPGDRVAVVLPAGPPPQHLLTAGLDLLRSWGLRVDPVEATRHPRLPYLAADDAARAEQLRAAWCDPEVAAVLCGRGGYGALRVLDLLDWDELSTAPPRLFVGASDITALHSVLGPRCGVVTLFGAMVATDAVHDPQAVEHLRRALFDPPAVLRGGPQASTLVGGRATGTTAGGTLSLVVSTLGVDAVPPPPDGAIVLLEDVTEAPYRIDHFLTHLLRAGWFDGAAGIVLGSWQDCGPQQAVLDVLVDRLVPLGVPMVAEFGFGHCRGQLTVPLGAEVELDADAATLTVQLQ</sequence>
<dbReference type="GO" id="GO:0004180">
    <property type="term" value="F:carboxypeptidase activity"/>
    <property type="evidence" value="ECO:0007669"/>
    <property type="project" value="UniProtKB-KW"/>
</dbReference>
<feature type="domain" description="LD-carboxypeptidase C-terminal" evidence="8">
    <location>
        <begin position="176"/>
        <end position="288"/>
    </location>
</feature>
<comment type="caution">
    <text evidence="9">The sequence shown here is derived from an EMBL/GenBank/DDBJ whole genome shotgun (WGS) entry which is preliminary data.</text>
</comment>
<dbReference type="RefSeq" id="WP_142104644.1">
    <property type="nucleotide sequence ID" value="NZ_VFPH01000002.1"/>
</dbReference>
<dbReference type="AlphaFoldDB" id="A0A543FVP1"/>
<dbReference type="PIRSF" id="PIRSF028757">
    <property type="entry name" value="LD-carboxypeptidase"/>
    <property type="match status" value="1"/>
</dbReference>
<evidence type="ECO:0000256" key="3">
    <source>
        <dbReference type="ARBA" id="ARBA00022670"/>
    </source>
</evidence>
<dbReference type="Gene3D" id="3.50.30.60">
    <property type="entry name" value="LD-carboxypeptidase A C-terminal domain-like"/>
    <property type="match status" value="1"/>
</dbReference>
<keyword evidence="4" id="KW-0378">Hydrolase</keyword>
<evidence type="ECO:0000313" key="9">
    <source>
        <dbReference type="EMBL" id="TQM37891.1"/>
    </source>
</evidence>
<dbReference type="GO" id="GO:0008236">
    <property type="term" value="F:serine-type peptidase activity"/>
    <property type="evidence" value="ECO:0007669"/>
    <property type="project" value="UniProtKB-KW"/>
</dbReference>
<evidence type="ECO:0000259" key="7">
    <source>
        <dbReference type="Pfam" id="PF02016"/>
    </source>
</evidence>
<protein>
    <submittedName>
        <fullName evidence="9">Muramoyltetrapeptide carboxypeptidase</fullName>
    </submittedName>
</protein>
<evidence type="ECO:0000313" key="10">
    <source>
        <dbReference type="Proteomes" id="UP000319818"/>
    </source>
</evidence>
<dbReference type="InterPro" id="IPR027461">
    <property type="entry name" value="Carboxypeptidase_A_C_sf"/>
</dbReference>
<keyword evidence="5" id="KW-0720">Serine protease</keyword>
<dbReference type="Pfam" id="PF17676">
    <property type="entry name" value="Peptidase_S66C"/>
    <property type="match status" value="1"/>
</dbReference>
<evidence type="ECO:0000256" key="2">
    <source>
        <dbReference type="ARBA" id="ARBA00022645"/>
    </source>
</evidence>
<evidence type="ECO:0000256" key="5">
    <source>
        <dbReference type="ARBA" id="ARBA00022825"/>
    </source>
</evidence>
<dbReference type="InterPro" id="IPR040449">
    <property type="entry name" value="Peptidase_S66_N"/>
</dbReference>
<accession>A0A543FVP1</accession>
<comment type="similarity">
    <text evidence="1">Belongs to the peptidase S66 family.</text>
</comment>
<name>A0A543FVP1_9PSEU</name>
<dbReference type="InterPro" id="IPR003507">
    <property type="entry name" value="S66_fam"/>
</dbReference>
<keyword evidence="2 9" id="KW-0121">Carboxypeptidase</keyword>
<dbReference type="SUPFAM" id="SSF52317">
    <property type="entry name" value="Class I glutamine amidotransferase-like"/>
    <property type="match status" value="1"/>
</dbReference>
<feature type="active site" description="Nucleophile" evidence="6">
    <location>
        <position position="113"/>
    </location>
</feature>
<dbReference type="SUPFAM" id="SSF141986">
    <property type="entry name" value="LD-carboxypeptidase A C-terminal domain-like"/>
    <property type="match status" value="1"/>
</dbReference>
<reference evidence="9 10" key="1">
    <citation type="submission" date="2019-06" db="EMBL/GenBank/DDBJ databases">
        <title>Sequencing the genomes of 1000 actinobacteria strains.</title>
        <authorList>
            <person name="Klenk H.-P."/>
        </authorList>
    </citation>
    <scope>NUCLEOTIDE SEQUENCE [LARGE SCALE GENOMIC DNA]</scope>
    <source>
        <strain evidence="9 10">DSM 45511</strain>
    </source>
</reference>
<dbReference type="OrthoDB" id="9807329at2"/>
<feature type="active site" description="Charge relay system" evidence="6">
    <location>
        <position position="273"/>
    </location>
</feature>
<dbReference type="PANTHER" id="PTHR30237">
    <property type="entry name" value="MURAMOYLTETRAPEPTIDE CARBOXYPEPTIDASE"/>
    <property type="match status" value="1"/>
</dbReference>
<dbReference type="InterPro" id="IPR040921">
    <property type="entry name" value="Peptidase_S66C"/>
</dbReference>
<gene>
    <name evidence="9" type="ORF">FB388_5110</name>
</gene>
<evidence type="ECO:0000256" key="4">
    <source>
        <dbReference type="ARBA" id="ARBA00022801"/>
    </source>
</evidence>
<dbReference type="PANTHER" id="PTHR30237:SF2">
    <property type="entry name" value="MUREIN TETRAPEPTIDE CARBOXYPEPTIDASE"/>
    <property type="match status" value="1"/>
</dbReference>
<evidence type="ECO:0000259" key="8">
    <source>
        <dbReference type="Pfam" id="PF17676"/>
    </source>
</evidence>
<proteinExistence type="inferred from homology"/>
<dbReference type="Proteomes" id="UP000319818">
    <property type="component" value="Unassembled WGS sequence"/>
</dbReference>
<dbReference type="Pfam" id="PF02016">
    <property type="entry name" value="Peptidase_S66"/>
    <property type="match status" value="1"/>
</dbReference>
<keyword evidence="3" id="KW-0645">Protease</keyword>
<organism evidence="9 10">
    <name type="scientific">Pseudonocardia cypriaca</name>
    <dbReference type="NCBI Taxonomy" id="882449"/>
    <lineage>
        <taxon>Bacteria</taxon>
        <taxon>Bacillati</taxon>
        <taxon>Actinomycetota</taxon>
        <taxon>Actinomycetes</taxon>
        <taxon>Pseudonocardiales</taxon>
        <taxon>Pseudonocardiaceae</taxon>
        <taxon>Pseudonocardia</taxon>
    </lineage>
</organism>
<dbReference type="EMBL" id="VFPH01000002">
    <property type="protein sequence ID" value="TQM37891.1"/>
    <property type="molecule type" value="Genomic_DNA"/>
</dbReference>
<dbReference type="CDD" id="cd07025">
    <property type="entry name" value="Peptidase_S66"/>
    <property type="match status" value="1"/>
</dbReference>
<dbReference type="GO" id="GO:0006508">
    <property type="term" value="P:proteolysis"/>
    <property type="evidence" value="ECO:0007669"/>
    <property type="project" value="UniProtKB-KW"/>
</dbReference>
<evidence type="ECO:0000256" key="1">
    <source>
        <dbReference type="ARBA" id="ARBA00010233"/>
    </source>
</evidence>